<dbReference type="InterPro" id="IPR050407">
    <property type="entry name" value="Geranylgeranyl_reductase"/>
</dbReference>
<feature type="domain" description="FAD-binding" evidence="1">
    <location>
        <begin position="2"/>
        <end position="336"/>
    </location>
</feature>
<dbReference type="Pfam" id="PF01494">
    <property type="entry name" value="FAD_binding_3"/>
    <property type="match status" value="1"/>
</dbReference>
<keyword evidence="3" id="KW-1185">Reference proteome</keyword>
<dbReference type="RefSeq" id="WP_196148861.1">
    <property type="nucleotide sequence ID" value="NZ_JADMLG010000003.1"/>
</dbReference>
<dbReference type="AlphaFoldDB" id="A0A931N2X6"/>
<dbReference type="PANTHER" id="PTHR42685:SF22">
    <property type="entry name" value="CONDITIONED MEDIUM FACTOR RECEPTOR 1"/>
    <property type="match status" value="1"/>
</dbReference>
<gene>
    <name evidence="2" type="ORF">IT779_09545</name>
</gene>
<evidence type="ECO:0000313" key="3">
    <source>
        <dbReference type="Proteomes" id="UP000655751"/>
    </source>
</evidence>
<accession>A0A931N2X6</accession>
<comment type="caution">
    <text evidence="2">The sequence shown here is derived from an EMBL/GenBank/DDBJ whole genome shotgun (WGS) entry which is preliminary data.</text>
</comment>
<proteinExistence type="predicted"/>
<sequence length="429" mass="47973">MYDVIVVGTRVAGAPLAMLLARRGYRVLAVDRASFPSDTPSTHFIHQAGLSLLNSWGLLDTVVATGCPPIRHLNFTYADIEIRGMADPSADGIDAVYCPRRTVLDKILVDAAGDAGVELIEGFAVSDLIFDGDKVVGIRGRVGEGAEREFRARLVVGADGSNSTVAKLVGAQEYDAYPAAGFVYYSYYTGVDWGMQHRTGFGDQQFAAWPTNDDQYLVAIIRERSRFRDFRDDPDAKMQEIIDAIDPEIGARFRDTAQRVEPFRPMLYPHNYRRRSYGDGWALVGDAGYHKDPFTGWGITDAFKYGQLLADLAHQGLSGERPMAEALAEYERERDAQSLSTYDLTRSISELTFTPFYDSVFRATSRSEHYTTKFFGLIAGLYPPDKFFGEQQLTDLYEEVDFPVADRHVVNPEERRPSDIEQRTETVTA</sequence>
<dbReference type="Gene3D" id="3.50.50.60">
    <property type="entry name" value="FAD/NAD(P)-binding domain"/>
    <property type="match status" value="1"/>
</dbReference>
<dbReference type="GO" id="GO:0071949">
    <property type="term" value="F:FAD binding"/>
    <property type="evidence" value="ECO:0007669"/>
    <property type="project" value="InterPro"/>
</dbReference>
<dbReference type="PRINTS" id="PR00420">
    <property type="entry name" value="RNGMNOXGNASE"/>
</dbReference>
<dbReference type="PANTHER" id="PTHR42685">
    <property type="entry name" value="GERANYLGERANYL DIPHOSPHATE REDUCTASE"/>
    <property type="match status" value="1"/>
</dbReference>
<protein>
    <submittedName>
        <fullName evidence="2">NAD(P)/FAD-dependent oxidoreductase</fullName>
    </submittedName>
</protein>
<dbReference type="Proteomes" id="UP000655751">
    <property type="component" value="Unassembled WGS sequence"/>
</dbReference>
<evidence type="ECO:0000313" key="2">
    <source>
        <dbReference type="EMBL" id="MBH0776526.1"/>
    </source>
</evidence>
<dbReference type="InterPro" id="IPR002938">
    <property type="entry name" value="FAD-bd"/>
</dbReference>
<reference evidence="2" key="1">
    <citation type="submission" date="2020-11" db="EMBL/GenBank/DDBJ databases">
        <title>Nocardia NEAU-351.nov., a novel actinomycete isolated from the cow dung.</title>
        <authorList>
            <person name="Zhang X."/>
        </authorList>
    </citation>
    <scope>NUCLEOTIDE SEQUENCE</scope>
    <source>
        <strain evidence="2">NEAU-351</strain>
    </source>
</reference>
<dbReference type="SUPFAM" id="SSF51905">
    <property type="entry name" value="FAD/NAD(P)-binding domain"/>
    <property type="match status" value="1"/>
</dbReference>
<evidence type="ECO:0000259" key="1">
    <source>
        <dbReference type="Pfam" id="PF01494"/>
    </source>
</evidence>
<name>A0A931N2X6_9NOCA</name>
<dbReference type="InterPro" id="IPR036188">
    <property type="entry name" value="FAD/NAD-bd_sf"/>
</dbReference>
<dbReference type="EMBL" id="JADMLG010000003">
    <property type="protein sequence ID" value="MBH0776526.1"/>
    <property type="molecule type" value="Genomic_DNA"/>
</dbReference>
<organism evidence="2 3">
    <name type="scientific">Nocardia bovistercoris</name>
    <dbReference type="NCBI Taxonomy" id="2785916"/>
    <lineage>
        <taxon>Bacteria</taxon>
        <taxon>Bacillati</taxon>
        <taxon>Actinomycetota</taxon>
        <taxon>Actinomycetes</taxon>
        <taxon>Mycobacteriales</taxon>
        <taxon>Nocardiaceae</taxon>
        <taxon>Nocardia</taxon>
    </lineage>
</organism>